<evidence type="ECO:0000313" key="3">
    <source>
        <dbReference type="Proteomes" id="UP000176101"/>
    </source>
</evidence>
<accession>A0A1E7KCR8</accession>
<dbReference type="Proteomes" id="UP000176101">
    <property type="component" value="Unassembled WGS sequence"/>
</dbReference>
<protein>
    <submittedName>
        <fullName evidence="2">Uncharacterized protein</fullName>
    </submittedName>
</protein>
<feature type="compositionally biased region" description="Pro residues" evidence="1">
    <location>
        <begin position="111"/>
        <end position="123"/>
    </location>
</feature>
<comment type="caution">
    <text evidence="2">The sequence shown here is derived from an EMBL/GenBank/DDBJ whole genome shotgun (WGS) entry which is preliminary data.</text>
</comment>
<dbReference type="EMBL" id="LJGU01000131">
    <property type="protein sequence ID" value="OEV01728.1"/>
    <property type="molecule type" value="Genomic_DNA"/>
</dbReference>
<evidence type="ECO:0000256" key="1">
    <source>
        <dbReference type="SAM" id="MobiDB-lite"/>
    </source>
</evidence>
<dbReference type="AlphaFoldDB" id="A0A1E7KCR8"/>
<feature type="region of interest" description="Disordered" evidence="1">
    <location>
        <begin position="75"/>
        <end position="142"/>
    </location>
</feature>
<evidence type="ECO:0000313" key="2">
    <source>
        <dbReference type="EMBL" id="OEV01728.1"/>
    </source>
</evidence>
<organism evidence="2 3">
    <name type="scientific">Streptomyces oceani</name>
    <dbReference type="NCBI Taxonomy" id="1075402"/>
    <lineage>
        <taxon>Bacteria</taxon>
        <taxon>Bacillati</taxon>
        <taxon>Actinomycetota</taxon>
        <taxon>Actinomycetes</taxon>
        <taxon>Kitasatosporales</taxon>
        <taxon>Streptomycetaceae</taxon>
        <taxon>Streptomyces</taxon>
    </lineage>
</organism>
<gene>
    <name evidence="2" type="ORF">AN216_17050</name>
</gene>
<proteinExistence type="predicted"/>
<sequence length="142" mass="15629">MGLAGYLALGLLCGRMLYASQRRKLIEKEEHRDPEGDPVEHFEEIEQPSTANASCLGGFLWPIVLPAHALKRVATRTITSSPPPTPQDRQRRSSHLHREIRRLEQDVEVGPPAPPAGESPPLPADVADCGGPYERPGRSRPD</sequence>
<reference evidence="2 3" key="1">
    <citation type="journal article" date="2016" name="Front. Microbiol.">
        <title>Comparative Genomics Analysis of Streptomyces Species Reveals Their Adaptation to the Marine Environment and Their Diversity at the Genomic Level.</title>
        <authorList>
            <person name="Tian X."/>
            <person name="Zhang Z."/>
            <person name="Yang T."/>
            <person name="Chen M."/>
            <person name="Li J."/>
            <person name="Chen F."/>
            <person name="Yang J."/>
            <person name="Li W."/>
            <person name="Zhang B."/>
            <person name="Zhang Z."/>
            <person name="Wu J."/>
            <person name="Zhang C."/>
            <person name="Long L."/>
            <person name="Xiao J."/>
        </authorList>
    </citation>
    <scope>NUCLEOTIDE SEQUENCE [LARGE SCALE GENOMIC DNA]</scope>
    <source>
        <strain evidence="2 3">SCSIO 02100</strain>
    </source>
</reference>
<keyword evidence="3" id="KW-1185">Reference proteome</keyword>
<name>A0A1E7KCR8_9ACTN</name>